<dbReference type="OrthoDB" id="9810376at2"/>
<organism evidence="2 3">
    <name type="scientific">Amaricoccus solimangrovi</name>
    <dbReference type="NCBI Taxonomy" id="2589815"/>
    <lineage>
        <taxon>Bacteria</taxon>
        <taxon>Pseudomonadati</taxon>
        <taxon>Pseudomonadota</taxon>
        <taxon>Alphaproteobacteria</taxon>
        <taxon>Rhodobacterales</taxon>
        <taxon>Paracoccaceae</taxon>
        <taxon>Amaricoccus</taxon>
    </lineage>
</organism>
<keyword evidence="3" id="KW-1185">Reference proteome</keyword>
<dbReference type="Proteomes" id="UP000319255">
    <property type="component" value="Unassembled WGS sequence"/>
</dbReference>
<feature type="chain" id="PRO_5021318019" evidence="1">
    <location>
        <begin position="20"/>
        <end position="128"/>
    </location>
</feature>
<name>A0A501WI93_9RHOB</name>
<gene>
    <name evidence="2" type="ORF">FJM51_15200</name>
</gene>
<dbReference type="EMBL" id="VFRP01000016">
    <property type="protein sequence ID" value="TPE49229.1"/>
    <property type="molecule type" value="Genomic_DNA"/>
</dbReference>
<dbReference type="RefSeq" id="WP_140454994.1">
    <property type="nucleotide sequence ID" value="NZ_VFRP01000016.1"/>
</dbReference>
<sequence>MIRALTLIAALCAGCQAVAAQTEQVTNGRDTETASRVRLRALDTLDGGVTDLVLRVGETARFKRLEITAETCRVPVDDPKADAFAFLRIRDTREAEPRFSGWMLASSPALSALDHPRYDVWVVGCDDG</sequence>
<protein>
    <submittedName>
        <fullName evidence="2">DUF2155 domain-containing protein</fullName>
    </submittedName>
</protein>
<reference evidence="2 3" key="1">
    <citation type="submission" date="2019-06" db="EMBL/GenBank/DDBJ databases">
        <title>A novel bacterium of genus Amaricoccus, isolated from marine sediment.</title>
        <authorList>
            <person name="Huang H."/>
            <person name="Mo K."/>
            <person name="Hu Y."/>
        </authorList>
    </citation>
    <scope>NUCLEOTIDE SEQUENCE [LARGE SCALE GENOMIC DNA]</scope>
    <source>
        <strain evidence="2 3">HB172011</strain>
    </source>
</reference>
<feature type="signal peptide" evidence="1">
    <location>
        <begin position="1"/>
        <end position="19"/>
    </location>
</feature>
<proteinExistence type="predicted"/>
<dbReference type="Pfam" id="PF09923">
    <property type="entry name" value="DUF2155"/>
    <property type="match status" value="1"/>
</dbReference>
<accession>A0A501WI93</accession>
<dbReference type="InterPro" id="IPR019225">
    <property type="entry name" value="DUF2155"/>
</dbReference>
<keyword evidence="1" id="KW-0732">Signal</keyword>
<dbReference type="AlphaFoldDB" id="A0A501WI93"/>
<evidence type="ECO:0000313" key="2">
    <source>
        <dbReference type="EMBL" id="TPE49229.1"/>
    </source>
</evidence>
<evidence type="ECO:0000313" key="3">
    <source>
        <dbReference type="Proteomes" id="UP000319255"/>
    </source>
</evidence>
<evidence type="ECO:0000256" key="1">
    <source>
        <dbReference type="SAM" id="SignalP"/>
    </source>
</evidence>
<comment type="caution">
    <text evidence="2">The sequence shown here is derived from an EMBL/GenBank/DDBJ whole genome shotgun (WGS) entry which is preliminary data.</text>
</comment>